<evidence type="ECO:0000313" key="2">
    <source>
        <dbReference type="Proteomes" id="UP000249081"/>
    </source>
</evidence>
<organism evidence="1 2">
    <name type="scientific">Shackletoniella antarctica</name>
    <dbReference type="NCBI Taxonomy" id="268115"/>
    <lineage>
        <taxon>Bacteria</taxon>
        <taxon>Bacillati</taxon>
        <taxon>Cyanobacteriota</taxon>
        <taxon>Cyanophyceae</taxon>
        <taxon>Oculatellales</taxon>
        <taxon>Oculatellaceae</taxon>
        <taxon>Shackletoniella</taxon>
    </lineage>
</organism>
<sequence length="167" mass="17608">MATVTPGTGGTIKSTTAEGQAHEIVSFISLKQASEVTNPGQVFNVLGNHDQQALLFSGTYQFSVTQAIDGNGGLVLSVNPYLVGPGFQQGTAGTFKGNTPEKYALEVLMYLQNLERNLTSNPSARNYVTGTYNSDTGLYQGSFSLPVIMGVDAATGIVNYGADPYLL</sequence>
<dbReference type="EMBL" id="QBMN01000225">
    <property type="protein sequence ID" value="PZO33999.1"/>
    <property type="molecule type" value="Genomic_DNA"/>
</dbReference>
<protein>
    <submittedName>
        <fullName evidence="1">Uncharacterized protein</fullName>
    </submittedName>
</protein>
<dbReference type="AlphaFoldDB" id="A0A2W4VWA4"/>
<reference evidence="1 2" key="2">
    <citation type="submission" date="2018-06" db="EMBL/GenBank/DDBJ databases">
        <title>Metagenomic assembly of (sub)arctic Cyanobacteria and their associated microbiome from non-axenic cultures.</title>
        <authorList>
            <person name="Baurain D."/>
        </authorList>
    </citation>
    <scope>NUCLEOTIDE SEQUENCE [LARGE SCALE GENOMIC DNA]</scope>
    <source>
        <strain evidence="1">ULC041bin1</strain>
    </source>
</reference>
<proteinExistence type="predicted"/>
<comment type="caution">
    <text evidence="1">The sequence shown here is derived from an EMBL/GenBank/DDBJ whole genome shotgun (WGS) entry which is preliminary data.</text>
</comment>
<name>A0A2W4VWA4_9CYAN</name>
<accession>A0A2W4VWA4</accession>
<dbReference type="Proteomes" id="UP000249081">
    <property type="component" value="Unassembled WGS sequence"/>
</dbReference>
<gene>
    <name evidence="1" type="ORF">DCF17_21115</name>
</gene>
<evidence type="ECO:0000313" key="1">
    <source>
        <dbReference type="EMBL" id="PZO33999.1"/>
    </source>
</evidence>
<reference evidence="2" key="1">
    <citation type="submission" date="2018-04" db="EMBL/GenBank/DDBJ databases">
        <authorList>
            <person name="Cornet L."/>
        </authorList>
    </citation>
    <scope>NUCLEOTIDE SEQUENCE [LARGE SCALE GENOMIC DNA]</scope>
</reference>